<protein>
    <submittedName>
        <fullName evidence="6">TetR family transcriptional regulator</fullName>
    </submittedName>
    <submittedName>
        <fullName evidence="7">TetR/AcrR family transcriptional regulator</fullName>
    </submittedName>
</protein>
<dbReference type="InterPro" id="IPR009057">
    <property type="entry name" value="Homeodomain-like_sf"/>
</dbReference>
<keyword evidence="2 4" id="KW-0238">DNA-binding</keyword>
<accession>J2JRF1</accession>
<sequence>MARPPRFDTSQLLDAAVRLAAESGPSGVTMSAVAAAVGAPSGSLYHRFPGRSALLAEVWLRTVEGFQEGYFEALESSDDPRTGARAAARHIVAWSRTHPQEAALLLYGSHDFGHDDWPDEHLLRAEDGNMRVRAAMAALAGALGIHGRPGLDRVTLAVIDLPLSLVRRHLRGGSPLPAHAEDLAEQCTGALLADD</sequence>
<evidence type="ECO:0000256" key="1">
    <source>
        <dbReference type="ARBA" id="ARBA00023015"/>
    </source>
</evidence>
<dbReference type="KEGG" id="sauh:SU9_006550"/>
<keyword evidence="1" id="KW-0805">Transcription regulation</keyword>
<dbReference type="PROSITE" id="PS50977">
    <property type="entry name" value="HTH_TETR_2"/>
    <property type="match status" value="1"/>
</dbReference>
<evidence type="ECO:0000313" key="8">
    <source>
        <dbReference type="Proteomes" id="UP000009036"/>
    </source>
</evidence>
<evidence type="ECO:0000256" key="3">
    <source>
        <dbReference type="ARBA" id="ARBA00023163"/>
    </source>
</evidence>
<keyword evidence="3" id="KW-0804">Transcription</keyword>
<dbReference type="OrthoDB" id="8701707at2"/>
<dbReference type="PRINTS" id="PR00455">
    <property type="entry name" value="HTHTETR"/>
</dbReference>
<dbReference type="RefSeq" id="WP_006607730.1">
    <property type="nucleotide sequence ID" value="NZ_CP072931.1"/>
</dbReference>
<dbReference type="STRING" id="1160718.SU9_31151"/>
<dbReference type="GO" id="GO:0003700">
    <property type="term" value="F:DNA-binding transcription factor activity"/>
    <property type="evidence" value="ECO:0007669"/>
    <property type="project" value="TreeGrafter"/>
</dbReference>
<dbReference type="PANTHER" id="PTHR30055">
    <property type="entry name" value="HTH-TYPE TRANSCRIPTIONAL REGULATOR RUTR"/>
    <property type="match status" value="1"/>
</dbReference>
<evidence type="ECO:0000256" key="4">
    <source>
        <dbReference type="PROSITE-ProRule" id="PRU00335"/>
    </source>
</evidence>
<feature type="domain" description="HTH tetR-type" evidence="5">
    <location>
        <begin position="6"/>
        <end position="66"/>
    </location>
</feature>
<dbReference type="InterPro" id="IPR001647">
    <property type="entry name" value="HTH_TetR"/>
</dbReference>
<feature type="DNA-binding region" description="H-T-H motif" evidence="4">
    <location>
        <begin position="29"/>
        <end position="48"/>
    </location>
</feature>
<proteinExistence type="predicted"/>
<dbReference type="EMBL" id="CP072931">
    <property type="protein sequence ID" value="QTZ91167.1"/>
    <property type="molecule type" value="Genomic_DNA"/>
</dbReference>
<dbReference type="Pfam" id="PF00440">
    <property type="entry name" value="TetR_N"/>
    <property type="match status" value="1"/>
</dbReference>
<reference evidence="6" key="1">
    <citation type="journal article" date="2012" name="J. Bacteriol.">
        <title>Genome Sequence of Streptomyces auratus Strain AGR0001, a Phoslactomycin-Producing Actinomycete.</title>
        <authorList>
            <person name="Han X."/>
            <person name="Li M."/>
            <person name="Ding Z."/>
            <person name="Zhao J."/>
            <person name="Ji K."/>
            <person name="Wen M."/>
            <person name="Lu T."/>
        </authorList>
    </citation>
    <scope>NUCLEOTIDE SEQUENCE [LARGE SCALE GENOMIC DNA]</scope>
    <source>
        <strain evidence="6">AGR0001</strain>
    </source>
</reference>
<organism evidence="6">
    <name type="scientific">Streptomyces auratus AGR0001</name>
    <dbReference type="NCBI Taxonomy" id="1160718"/>
    <lineage>
        <taxon>Bacteria</taxon>
        <taxon>Bacillati</taxon>
        <taxon>Actinomycetota</taxon>
        <taxon>Actinomycetes</taxon>
        <taxon>Kitasatosporales</taxon>
        <taxon>Streptomycetaceae</taxon>
        <taxon>Streptomyces</taxon>
    </lineage>
</organism>
<dbReference type="HOGENOM" id="CLU_114085_1_0_11"/>
<dbReference type="InterPro" id="IPR050109">
    <property type="entry name" value="HTH-type_TetR-like_transc_reg"/>
</dbReference>
<dbReference type="SUPFAM" id="SSF46689">
    <property type="entry name" value="Homeodomain-like"/>
    <property type="match status" value="1"/>
</dbReference>
<dbReference type="Gene3D" id="1.10.357.10">
    <property type="entry name" value="Tetracycline Repressor, domain 2"/>
    <property type="match status" value="1"/>
</dbReference>
<gene>
    <name evidence="7" type="ORF">SU9_006550</name>
    <name evidence="6" type="ORF">SU9_31151</name>
</gene>
<evidence type="ECO:0000313" key="7">
    <source>
        <dbReference type="EMBL" id="QTZ91167.1"/>
    </source>
</evidence>
<evidence type="ECO:0000313" key="6">
    <source>
        <dbReference type="EMBL" id="EJJ02988.1"/>
    </source>
</evidence>
<dbReference type="EMBL" id="AJGV01000194">
    <property type="protein sequence ID" value="EJJ02988.1"/>
    <property type="molecule type" value="Genomic_DNA"/>
</dbReference>
<dbReference type="eggNOG" id="COG1309">
    <property type="taxonomic scope" value="Bacteria"/>
</dbReference>
<keyword evidence="8" id="KW-1185">Reference proteome</keyword>
<dbReference type="PANTHER" id="PTHR30055:SF234">
    <property type="entry name" value="HTH-TYPE TRANSCRIPTIONAL REGULATOR BETI"/>
    <property type="match status" value="1"/>
</dbReference>
<dbReference type="AlphaFoldDB" id="J2JRF1"/>
<dbReference type="PATRIC" id="fig|1160718.3.peg.6297"/>
<evidence type="ECO:0000259" key="5">
    <source>
        <dbReference type="PROSITE" id="PS50977"/>
    </source>
</evidence>
<dbReference type="GO" id="GO:0000976">
    <property type="term" value="F:transcription cis-regulatory region binding"/>
    <property type="evidence" value="ECO:0007669"/>
    <property type="project" value="TreeGrafter"/>
</dbReference>
<dbReference type="Proteomes" id="UP000009036">
    <property type="component" value="Chromosome"/>
</dbReference>
<name>J2JRF1_9ACTN</name>
<evidence type="ECO:0000256" key="2">
    <source>
        <dbReference type="ARBA" id="ARBA00023125"/>
    </source>
</evidence>
<reference evidence="7" key="2">
    <citation type="submission" date="2021-04" db="EMBL/GenBank/DDBJ databases">
        <authorList>
            <person name="Wen M.-L."/>
            <person name="Han X.-L."/>
            <person name="Xiong J."/>
        </authorList>
    </citation>
    <scope>NUCLEOTIDE SEQUENCE</scope>
    <source>
        <strain evidence="7">AGR0001</strain>
    </source>
</reference>